<evidence type="ECO:0000313" key="2">
    <source>
        <dbReference type="Proteomes" id="UP000307440"/>
    </source>
</evidence>
<proteinExistence type="predicted"/>
<gene>
    <name evidence="1" type="ORF">FA15DRAFT_499893</name>
</gene>
<sequence length="114" mass="12974">MPFPSTIMQSSASASTRPQAPLATAKNEYLEVLVVLGHVDPKVLPIPFPWKTYDKDKMMYPPGPISFQTLVSDRYWKDYTSCWLSIAKEEYQNARRHTGMSLLDAKSVQQSYAE</sequence>
<dbReference type="Proteomes" id="UP000307440">
    <property type="component" value="Unassembled WGS sequence"/>
</dbReference>
<name>A0A5C3KRJ9_COPMA</name>
<keyword evidence="2" id="KW-1185">Reference proteome</keyword>
<organism evidence="1 2">
    <name type="scientific">Coprinopsis marcescibilis</name>
    <name type="common">Agaric fungus</name>
    <name type="synonym">Psathyrella marcescibilis</name>
    <dbReference type="NCBI Taxonomy" id="230819"/>
    <lineage>
        <taxon>Eukaryota</taxon>
        <taxon>Fungi</taxon>
        <taxon>Dikarya</taxon>
        <taxon>Basidiomycota</taxon>
        <taxon>Agaricomycotina</taxon>
        <taxon>Agaricomycetes</taxon>
        <taxon>Agaricomycetidae</taxon>
        <taxon>Agaricales</taxon>
        <taxon>Agaricineae</taxon>
        <taxon>Psathyrellaceae</taxon>
        <taxon>Coprinopsis</taxon>
    </lineage>
</organism>
<protein>
    <submittedName>
        <fullName evidence="1">Uncharacterized protein</fullName>
    </submittedName>
</protein>
<reference evidence="1 2" key="1">
    <citation type="journal article" date="2019" name="Nat. Ecol. Evol.">
        <title>Megaphylogeny resolves global patterns of mushroom evolution.</title>
        <authorList>
            <person name="Varga T."/>
            <person name="Krizsan K."/>
            <person name="Foldi C."/>
            <person name="Dima B."/>
            <person name="Sanchez-Garcia M."/>
            <person name="Sanchez-Ramirez S."/>
            <person name="Szollosi G.J."/>
            <person name="Szarkandi J.G."/>
            <person name="Papp V."/>
            <person name="Albert L."/>
            <person name="Andreopoulos W."/>
            <person name="Angelini C."/>
            <person name="Antonin V."/>
            <person name="Barry K.W."/>
            <person name="Bougher N.L."/>
            <person name="Buchanan P."/>
            <person name="Buyck B."/>
            <person name="Bense V."/>
            <person name="Catcheside P."/>
            <person name="Chovatia M."/>
            <person name="Cooper J."/>
            <person name="Damon W."/>
            <person name="Desjardin D."/>
            <person name="Finy P."/>
            <person name="Geml J."/>
            <person name="Haridas S."/>
            <person name="Hughes K."/>
            <person name="Justo A."/>
            <person name="Karasinski D."/>
            <person name="Kautmanova I."/>
            <person name="Kiss B."/>
            <person name="Kocsube S."/>
            <person name="Kotiranta H."/>
            <person name="LaButti K.M."/>
            <person name="Lechner B.E."/>
            <person name="Liimatainen K."/>
            <person name="Lipzen A."/>
            <person name="Lukacs Z."/>
            <person name="Mihaltcheva S."/>
            <person name="Morgado L.N."/>
            <person name="Niskanen T."/>
            <person name="Noordeloos M.E."/>
            <person name="Ohm R.A."/>
            <person name="Ortiz-Santana B."/>
            <person name="Ovrebo C."/>
            <person name="Racz N."/>
            <person name="Riley R."/>
            <person name="Savchenko A."/>
            <person name="Shiryaev A."/>
            <person name="Soop K."/>
            <person name="Spirin V."/>
            <person name="Szebenyi C."/>
            <person name="Tomsovsky M."/>
            <person name="Tulloss R.E."/>
            <person name="Uehling J."/>
            <person name="Grigoriev I.V."/>
            <person name="Vagvolgyi C."/>
            <person name="Papp T."/>
            <person name="Martin F.M."/>
            <person name="Miettinen O."/>
            <person name="Hibbett D.S."/>
            <person name="Nagy L.G."/>
        </authorList>
    </citation>
    <scope>NUCLEOTIDE SEQUENCE [LARGE SCALE GENOMIC DNA]</scope>
    <source>
        <strain evidence="1 2">CBS 121175</strain>
    </source>
</reference>
<dbReference type="AlphaFoldDB" id="A0A5C3KRJ9"/>
<dbReference type="EMBL" id="ML210232">
    <property type="protein sequence ID" value="TFK22805.1"/>
    <property type="molecule type" value="Genomic_DNA"/>
</dbReference>
<evidence type="ECO:0000313" key="1">
    <source>
        <dbReference type="EMBL" id="TFK22805.1"/>
    </source>
</evidence>
<accession>A0A5C3KRJ9</accession>